<evidence type="ECO:0000256" key="5">
    <source>
        <dbReference type="ARBA" id="ARBA00022862"/>
    </source>
</evidence>
<dbReference type="SUPFAM" id="SSF52833">
    <property type="entry name" value="Thioredoxin-like"/>
    <property type="match status" value="1"/>
</dbReference>
<dbReference type="AlphaFoldDB" id="A0A1N7IHL2"/>
<dbReference type="STRING" id="80876.SAMN05421779_10121"/>
<keyword evidence="7" id="KW-1015">Disulfide bond</keyword>
<dbReference type="GO" id="GO:0034599">
    <property type="term" value="P:cellular response to oxidative stress"/>
    <property type="evidence" value="ECO:0007669"/>
    <property type="project" value="TreeGrafter"/>
</dbReference>
<evidence type="ECO:0000256" key="12">
    <source>
        <dbReference type="ARBA" id="ARBA00049091"/>
    </source>
</evidence>
<dbReference type="PIRSF" id="PIRSF000239">
    <property type="entry name" value="AHPC"/>
    <property type="match status" value="1"/>
</dbReference>
<evidence type="ECO:0000256" key="2">
    <source>
        <dbReference type="ARBA" id="ARBA00011245"/>
    </source>
</evidence>
<dbReference type="GO" id="GO:0045454">
    <property type="term" value="P:cell redox homeostasis"/>
    <property type="evidence" value="ECO:0007669"/>
    <property type="project" value="TreeGrafter"/>
</dbReference>
<evidence type="ECO:0000256" key="4">
    <source>
        <dbReference type="ARBA" id="ARBA00022559"/>
    </source>
</evidence>
<proteinExistence type="inferred from homology"/>
<dbReference type="InterPro" id="IPR000866">
    <property type="entry name" value="AhpC/TSA"/>
</dbReference>
<dbReference type="Pfam" id="PF00578">
    <property type="entry name" value="AhpC-TSA"/>
    <property type="match status" value="1"/>
</dbReference>
<keyword evidence="16" id="KW-1185">Reference proteome</keyword>
<reference evidence="15 16" key="1">
    <citation type="submission" date="2017-01" db="EMBL/GenBank/DDBJ databases">
        <authorList>
            <person name="Mah S.A."/>
            <person name="Swanson W.J."/>
            <person name="Moy G.W."/>
            <person name="Vacquier V.D."/>
        </authorList>
    </citation>
    <scope>NUCLEOTIDE SEQUENCE [LARGE SCALE GENOMIC DNA]</scope>
    <source>
        <strain evidence="15 16">DSM 11589</strain>
    </source>
</reference>
<dbReference type="OrthoDB" id="9812811at2"/>
<name>A0A1N7IHL2_9PROT</name>
<feature type="active site" description="Cysteine sulfenic acid (-SOH) intermediate; for peroxidase activity" evidence="13">
    <location>
        <position position="45"/>
    </location>
</feature>
<evidence type="ECO:0000256" key="9">
    <source>
        <dbReference type="ARBA" id="ARBA00032824"/>
    </source>
</evidence>
<dbReference type="InterPro" id="IPR050924">
    <property type="entry name" value="Peroxiredoxin_BCP/PrxQ"/>
</dbReference>
<dbReference type="InterPro" id="IPR036249">
    <property type="entry name" value="Thioredoxin-like_sf"/>
</dbReference>
<evidence type="ECO:0000256" key="13">
    <source>
        <dbReference type="PIRSR" id="PIRSR000239-1"/>
    </source>
</evidence>
<keyword evidence="5" id="KW-0049">Antioxidant</keyword>
<dbReference type="RefSeq" id="WP_076397899.1">
    <property type="nucleotide sequence ID" value="NZ_FTOA01000001.1"/>
</dbReference>
<accession>A0A1N7IHL2</accession>
<evidence type="ECO:0000313" key="15">
    <source>
        <dbReference type="EMBL" id="SIS36506.1"/>
    </source>
</evidence>
<dbReference type="InterPro" id="IPR013766">
    <property type="entry name" value="Thioredoxin_domain"/>
</dbReference>
<dbReference type="PANTHER" id="PTHR42801:SF4">
    <property type="entry name" value="AHPC_TSA FAMILY PROTEIN"/>
    <property type="match status" value="1"/>
</dbReference>
<feature type="domain" description="Thioredoxin" evidence="14">
    <location>
        <begin position="3"/>
        <end position="155"/>
    </location>
</feature>
<dbReference type="CDD" id="cd03017">
    <property type="entry name" value="PRX_BCP"/>
    <property type="match status" value="1"/>
</dbReference>
<dbReference type="GO" id="GO:0008379">
    <property type="term" value="F:thioredoxin peroxidase activity"/>
    <property type="evidence" value="ECO:0007669"/>
    <property type="project" value="TreeGrafter"/>
</dbReference>
<evidence type="ECO:0000256" key="7">
    <source>
        <dbReference type="ARBA" id="ARBA00023157"/>
    </source>
</evidence>
<dbReference type="FunFam" id="3.40.30.10:FF:000007">
    <property type="entry name" value="Thioredoxin-dependent thiol peroxidase"/>
    <property type="match status" value="1"/>
</dbReference>
<sequence>MAIEIGAAAPSFDLPVNGGGRFALAEQLGKPVVLYFYPKDLTSGCIKEAESFRDLHAEFQAAGAVVVGASRDPVKKHDQFVSKYDLPFPLLADEEGSLCEAYGVWVEKSMYGRSYMGIERTTVLIGRDGRVAQVWPKVKVAGHAAAVLEAVKSLG</sequence>
<evidence type="ECO:0000313" key="16">
    <source>
        <dbReference type="Proteomes" id="UP000185678"/>
    </source>
</evidence>
<comment type="catalytic activity">
    <reaction evidence="12">
        <text>a hydroperoxide + [thioredoxin]-dithiol = an alcohol + [thioredoxin]-disulfide + H2O</text>
        <dbReference type="Rhea" id="RHEA:62620"/>
        <dbReference type="Rhea" id="RHEA-COMP:10698"/>
        <dbReference type="Rhea" id="RHEA-COMP:10700"/>
        <dbReference type="ChEBI" id="CHEBI:15377"/>
        <dbReference type="ChEBI" id="CHEBI:29950"/>
        <dbReference type="ChEBI" id="CHEBI:30879"/>
        <dbReference type="ChEBI" id="CHEBI:35924"/>
        <dbReference type="ChEBI" id="CHEBI:50058"/>
        <dbReference type="EC" id="1.11.1.24"/>
    </reaction>
</comment>
<dbReference type="PROSITE" id="PS51352">
    <property type="entry name" value="THIOREDOXIN_2"/>
    <property type="match status" value="1"/>
</dbReference>
<protein>
    <recommendedName>
        <fullName evidence="3">thioredoxin-dependent peroxiredoxin</fullName>
        <ecNumber evidence="3">1.11.1.24</ecNumber>
    </recommendedName>
    <alternativeName>
        <fullName evidence="9">Thioredoxin peroxidase</fullName>
    </alternativeName>
    <alternativeName>
        <fullName evidence="11">Thioredoxin-dependent peroxiredoxin Bcp</fullName>
    </alternativeName>
</protein>
<evidence type="ECO:0000256" key="11">
    <source>
        <dbReference type="ARBA" id="ARBA00042639"/>
    </source>
</evidence>
<evidence type="ECO:0000256" key="10">
    <source>
        <dbReference type="ARBA" id="ARBA00038489"/>
    </source>
</evidence>
<organism evidence="15 16">
    <name type="scientific">Insolitispirillum peregrinum</name>
    <dbReference type="NCBI Taxonomy" id="80876"/>
    <lineage>
        <taxon>Bacteria</taxon>
        <taxon>Pseudomonadati</taxon>
        <taxon>Pseudomonadota</taxon>
        <taxon>Alphaproteobacteria</taxon>
        <taxon>Rhodospirillales</taxon>
        <taxon>Novispirillaceae</taxon>
        <taxon>Insolitispirillum</taxon>
    </lineage>
</organism>
<dbReference type="InterPro" id="IPR024706">
    <property type="entry name" value="Peroxiredoxin_AhpC-typ"/>
</dbReference>
<dbReference type="GO" id="GO:0005737">
    <property type="term" value="C:cytoplasm"/>
    <property type="evidence" value="ECO:0007669"/>
    <property type="project" value="TreeGrafter"/>
</dbReference>
<evidence type="ECO:0000256" key="6">
    <source>
        <dbReference type="ARBA" id="ARBA00023002"/>
    </source>
</evidence>
<evidence type="ECO:0000256" key="1">
    <source>
        <dbReference type="ARBA" id="ARBA00003330"/>
    </source>
</evidence>
<evidence type="ECO:0000259" key="14">
    <source>
        <dbReference type="PROSITE" id="PS51352"/>
    </source>
</evidence>
<comment type="function">
    <text evidence="1">Thiol-specific peroxidase that catalyzes the reduction of hydrogen peroxide and organic hydroperoxides to water and alcohols, respectively. Plays a role in cell protection against oxidative stress by detoxifying peroxides and as sensor of hydrogen peroxide-mediated signaling events.</text>
</comment>
<dbReference type="PANTHER" id="PTHR42801">
    <property type="entry name" value="THIOREDOXIN-DEPENDENT PEROXIDE REDUCTASE"/>
    <property type="match status" value="1"/>
</dbReference>
<dbReference type="EMBL" id="FTOA01000001">
    <property type="protein sequence ID" value="SIS36506.1"/>
    <property type="molecule type" value="Genomic_DNA"/>
</dbReference>
<comment type="subunit">
    <text evidence="2">Monomer.</text>
</comment>
<keyword evidence="4" id="KW-0575">Peroxidase</keyword>
<dbReference type="Gene3D" id="3.40.30.10">
    <property type="entry name" value="Glutaredoxin"/>
    <property type="match status" value="1"/>
</dbReference>
<evidence type="ECO:0000256" key="3">
    <source>
        <dbReference type="ARBA" id="ARBA00013017"/>
    </source>
</evidence>
<evidence type="ECO:0000256" key="8">
    <source>
        <dbReference type="ARBA" id="ARBA00023284"/>
    </source>
</evidence>
<keyword evidence="6" id="KW-0560">Oxidoreductase</keyword>
<gene>
    <name evidence="15" type="ORF">SAMN05421779_10121</name>
</gene>
<dbReference type="EC" id="1.11.1.24" evidence="3"/>
<dbReference type="Proteomes" id="UP000185678">
    <property type="component" value="Unassembled WGS sequence"/>
</dbReference>
<keyword evidence="8" id="KW-0676">Redox-active center</keyword>
<comment type="similarity">
    <text evidence="10">Belongs to the peroxiredoxin family. BCP/PrxQ subfamily.</text>
</comment>